<reference evidence="2 3" key="1">
    <citation type="journal article" date="2013" name="Int. J. Syst. Evol. Microbiol.">
        <title>Kordia antarctica sp. nov., isolated from Antarctic seawater.</title>
        <authorList>
            <person name="Baek K."/>
            <person name="Choi A."/>
            <person name="Kang I."/>
            <person name="Lee K."/>
            <person name="Cho J.C."/>
        </authorList>
    </citation>
    <scope>NUCLEOTIDE SEQUENCE [LARGE SCALE GENOMIC DNA]</scope>
    <source>
        <strain evidence="2 3">IMCC3317</strain>
    </source>
</reference>
<protein>
    <submittedName>
        <fullName evidence="2">Uncharacterized protein</fullName>
    </submittedName>
</protein>
<evidence type="ECO:0000256" key="1">
    <source>
        <dbReference type="SAM" id="Coils"/>
    </source>
</evidence>
<keyword evidence="3" id="KW-1185">Reference proteome</keyword>
<proteinExistence type="predicted"/>
<dbReference type="AlphaFoldDB" id="A0A7L4ZJ07"/>
<name>A0A7L4ZJ07_9FLAO</name>
<accession>A0A7L4ZJ07</accession>
<dbReference type="EMBL" id="CP019288">
    <property type="protein sequence ID" value="QHI36409.1"/>
    <property type="molecule type" value="Genomic_DNA"/>
</dbReference>
<keyword evidence="1" id="KW-0175">Coiled coil</keyword>
<evidence type="ECO:0000313" key="2">
    <source>
        <dbReference type="EMBL" id="QHI36409.1"/>
    </source>
</evidence>
<organism evidence="2 3">
    <name type="scientific">Kordia antarctica</name>
    <dbReference type="NCBI Taxonomy" id="1218801"/>
    <lineage>
        <taxon>Bacteria</taxon>
        <taxon>Pseudomonadati</taxon>
        <taxon>Bacteroidota</taxon>
        <taxon>Flavobacteriia</taxon>
        <taxon>Flavobacteriales</taxon>
        <taxon>Flavobacteriaceae</taxon>
        <taxon>Kordia</taxon>
    </lineage>
</organism>
<dbReference type="KEGG" id="kan:IMCC3317_17720"/>
<dbReference type="RefSeq" id="WP_160129117.1">
    <property type="nucleotide sequence ID" value="NZ_CP019288.1"/>
</dbReference>
<dbReference type="Proteomes" id="UP000464657">
    <property type="component" value="Chromosome"/>
</dbReference>
<sequence>MSKKKPRYNREEVTELLFLSHKIKEKYKKEGVIKTLEIIIYISDNFNDLQKNECSKSTIKRILDFENLPVNLTEVSISHLVKSIWGKSLGGFINGVYLDLEEFKKSEKYDRFFLKWDNTKYHIKENEYNFPVAEMESSQNNQSTLNSGETQLSNSNILFLERLKFKIEKEKIEKILDKEYYYEIKEYINLFRDKRLKPILRNIILDKVEELKIALQKHEESNSFLDKLNKPFRKSQTERTIMKSIQKEFKVKLQKLYKEEYK</sequence>
<gene>
    <name evidence="2" type="ORF">IMCC3317_17720</name>
</gene>
<evidence type="ECO:0000313" key="3">
    <source>
        <dbReference type="Proteomes" id="UP000464657"/>
    </source>
</evidence>
<feature type="coiled-coil region" evidence="1">
    <location>
        <begin position="201"/>
        <end position="228"/>
    </location>
</feature>